<proteinExistence type="predicted"/>
<sequence>MADNTRMKELAAEVRCQGEILEQNESINAARFERMETMQQASESRFAELSTSMEMMLKQMQAIVVTHGSTNSGTHSSSSGNAYTPPPFHVRNIKLEFPRALELDFGPSIYDCPRASLFKLQQAKAVNDYYLEFTALSNRVYGLSNDALIDYFVSGLKEEILRDVILHCPISIVKVVSIAKLFEEKLAAKNIVSVPQKSSYHQNITHFNPTRNDQTQATEKAPNPPLLPTPPTRPMSQLQKNPAIKRISPAEMQLRKEKGLCYFCDDKLSFSHKCPNKQLMLLELHDDPDTLISTSSATINLTADNEEMTKHHLSLNALHGATGMGVIRFKGYIGPISVSILLDGGSSDSFIQPRIVHYLNLAVEPTKG</sequence>
<feature type="region of interest" description="Disordered" evidence="1">
    <location>
        <begin position="204"/>
        <end position="239"/>
    </location>
</feature>
<evidence type="ECO:0000313" key="3">
    <source>
        <dbReference type="Proteomes" id="UP001058974"/>
    </source>
</evidence>
<keyword evidence="3" id="KW-1185">Reference proteome</keyword>
<reference evidence="2 3" key="1">
    <citation type="journal article" date="2022" name="Nat. Genet.">
        <title>Improved pea reference genome and pan-genome highlight genomic features and evolutionary characteristics.</title>
        <authorList>
            <person name="Yang T."/>
            <person name="Liu R."/>
            <person name="Luo Y."/>
            <person name="Hu S."/>
            <person name="Wang D."/>
            <person name="Wang C."/>
            <person name="Pandey M.K."/>
            <person name="Ge S."/>
            <person name="Xu Q."/>
            <person name="Li N."/>
            <person name="Li G."/>
            <person name="Huang Y."/>
            <person name="Saxena R.K."/>
            <person name="Ji Y."/>
            <person name="Li M."/>
            <person name="Yan X."/>
            <person name="He Y."/>
            <person name="Liu Y."/>
            <person name="Wang X."/>
            <person name="Xiang C."/>
            <person name="Varshney R.K."/>
            <person name="Ding H."/>
            <person name="Gao S."/>
            <person name="Zong X."/>
        </authorList>
    </citation>
    <scope>NUCLEOTIDE SEQUENCE [LARGE SCALE GENOMIC DNA]</scope>
    <source>
        <strain evidence="2 3">cv. Zhongwan 6</strain>
    </source>
</reference>
<protein>
    <recommendedName>
        <fullName evidence="4">Retrotransposon gag domain-containing protein</fullName>
    </recommendedName>
</protein>
<gene>
    <name evidence="2" type="ORF">KIW84_034660</name>
</gene>
<accession>A0A9D5B1F5</accession>
<organism evidence="2 3">
    <name type="scientific">Pisum sativum</name>
    <name type="common">Garden pea</name>
    <name type="synonym">Lathyrus oleraceus</name>
    <dbReference type="NCBI Taxonomy" id="3888"/>
    <lineage>
        <taxon>Eukaryota</taxon>
        <taxon>Viridiplantae</taxon>
        <taxon>Streptophyta</taxon>
        <taxon>Embryophyta</taxon>
        <taxon>Tracheophyta</taxon>
        <taxon>Spermatophyta</taxon>
        <taxon>Magnoliopsida</taxon>
        <taxon>eudicotyledons</taxon>
        <taxon>Gunneridae</taxon>
        <taxon>Pentapetalae</taxon>
        <taxon>rosids</taxon>
        <taxon>fabids</taxon>
        <taxon>Fabales</taxon>
        <taxon>Fabaceae</taxon>
        <taxon>Papilionoideae</taxon>
        <taxon>50 kb inversion clade</taxon>
        <taxon>NPAAA clade</taxon>
        <taxon>Hologalegina</taxon>
        <taxon>IRL clade</taxon>
        <taxon>Fabeae</taxon>
        <taxon>Lathyrus</taxon>
    </lineage>
</organism>
<comment type="caution">
    <text evidence="2">The sequence shown here is derived from an EMBL/GenBank/DDBJ whole genome shotgun (WGS) entry which is preliminary data.</text>
</comment>
<dbReference type="Proteomes" id="UP001058974">
    <property type="component" value="Chromosome 3"/>
</dbReference>
<evidence type="ECO:0000313" key="2">
    <source>
        <dbReference type="EMBL" id="KAI5430163.1"/>
    </source>
</evidence>
<name>A0A9D5B1F5_PEA</name>
<dbReference type="AlphaFoldDB" id="A0A9D5B1F5"/>
<dbReference type="EMBL" id="JAMSHJ010000003">
    <property type="protein sequence ID" value="KAI5430163.1"/>
    <property type="molecule type" value="Genomic_DNA"/>
</dbReference>
<evidence type="ECO:0000256" key="1">
    <source>
        <dbReference type="SAM" id="MobiDB-lite"/>
    </source>
</evidence>
<evidence type="ECO:0008006" key="4">
    <source>
        <dbReference type="Google" id="ProtNLM"/>
    </source>
</evidence>
<dbReference type="Gramene" id="Psat03G0466000-T1">
    <property type="protein sequence ID" value="KAI5430163.1"/>
    <property type="gene ID" value="KIW84_034660"/>
</dbReference>
<feature type="compositionally biased region" description="Pro residues" evidence="1">
    <location>
        <begin position="222"/>
        <end position="233"/>
    </location>
</feature>
<feature type="compositionally biased region" description="Polar residues" evidence="1">
    <location>
        <begin position="204"/>
        <end position="218"/>
    </location>
</feature>